<accession>A0A9P0PSQ5</accession>
<evidence type="ECO:0000313" key="2">
    <source>
        <dbReference type="EMBL" id="CAH1992377.1"/>
    </source>
</evidence>
<evidence type="ECO:0000313" key="3">
    <source>
        <dbReference type="Proteomes" id="UP001152888"/>
    </source>
</evidence>
<feature type="compositionally biased region" description="Basic and acidic residues" evidence="1">
    <location>
        <begin position="685"/>
        <end position="708"/>
    </location>
</feature>
<organism evidence="2 3">
    <name type="scientific">Acanthoscelides obtectus</name>
    <name type="common">Bean weevil</name>
    <name type="synonym">Bruchus obtectus</name>
    <dbReference type="NCBI Taxonomy" id="200917"/>
    <lineage>
        <taxon>Eukaryota</taxon>
        <taxon>Metazoa</taxon>
        <taxon>Ecdysozoa</taxon>
        <taxon>Arthropoda</taxon>
        <taxon>Hexapoda</taxon>
        <taxon>Insecta</taxon>
        <taxon>Pterygota</taxon>
        <taxon>Neoptera</taxon>
        <taxon>Endopterygota</taxon>
        <taxon>Coleoptera</taxon>
        <taxon>Polyphaga</taxon>
        <taxon>Cucujiformia</taxon>
        <taxon>Chrysomeloidea</taxon>
        <taxon>Chrysomelidae</taxon>
        <taxon>Bruchinae</taxon>
        <taxon>Bruchini</taxon>
        <taxon>Acanthoscelides</taxon>
    </lineage>
</organism>
<dbReference type="PANTHER" id="PTHR48421:SF1">
    <property type="entry name" value="MYCBP-ASSOCIATED PROTEIN"/>
    <property type="match status" value="1"/>
</dbReference>
<dbReference type="EMBL" id="CAKOFQ010007141">
    <property type="protein sequence ID" value="CAH1992377.1"/>
    <property type="molecule type" value="Genomic_DNA"/>
</dbReference>
<dbReference type="OrthoDB" id="10263316at2759"/>
<feature type="compositionally biased region" description="Basic and acidic residues" evidence="1">
    <location>
        <begin position="999"/>
        <end position="1012"/>
    </location>
</feature>
<comment type="caution">
    <text evidence="2">The sequence shown here is derived from an EMBL/GenBank/DDBJ whole genome shotgun (WGS) entry which is preliminary data.</text>
</comment>
<feature type="compositionally biased region" description="Basic and acidic residues" evidence="1">
    <location>
        <begin position="981"/>
        <end position="990"/>
    </location>
</feature>
<keyword evidence="3" id="KW-1185">Reference proteome</keyword>
<feature type="region of interest" description="Disordered" evidence="1">
    <location>
        <begin position="674"/>
        <end position="712"/>
    </location>
</feature>
<evidence type="ECO:0000256" key="1">
    <source>
        <dbReference type="SAM" id="MobiDB-lite"/>
    </source>
</evidence>
<reference evidence="2" key="1">
    <citation type="submission" date="2022-03" db="EMBL/GenBank/DDBJ databases">
        <authorList>
            <person name="Sayadi A."/>
        </authorList>
    </citation>
    <scope>NUCLEOTIDE SEQUENCE</scope>
</reference>
<feature type="region of interest" description="Disordered" evidence="1">
    <location>
        <begin position="981"/>
        <end position="1012"/>
    </location>
</feature>
<protein>
    <submittedName>
        <fullName evidence="2">Uncharacterized protein</fullName>
    </submittedName>
</protein>
<proteinExistence type="predicted"/>
<dbReference type="PANTHER" id="PTHR48421">
    <property type="entry name" value="MYCBP-ASSOCIATED PROTEIN"/>
    <property type="match status" value="1"/>
</dbReference>
<sequence>MPLSPCCCLGSKKDASEGQKDFQKSEEKYIVDGAGNYQGNNLRHWEAWLEKRKQIHSVLGKKLNKEPGELLMNLGEECHKIKEERELIEYANINTYYDKYRGNPEFWKLPFGIKERCPPSRDPIMFSKKKKQDMNQIPDIEYFGTPDPILEEKSLLPRSRTLYKRWKNSNYRKKTFYILWETIQAIQPHNPDINNLVILGQAVKCVQEKKQICSQHSPTSFAAVSASTVSLEEQHSEPASAEPNSVTSNTFKINGKSISTENNLVDGCLRIRLFFSTIIHSEDKKTDYVIFDNKGQNTIRFYWSKVEKFRTFRDILPNRQEDCFFFNKNELVLIPNKTIKLPVVFFTKNPGTYNELWEIITSPKIWGDDFQLLLQLQGIAQKKDTGKEVNRIKNELATFARNTAIKELLDSIFVDCSYSDMPPKLLKFSEKDMFESANIELIGVEKRSKYAYDQQLVGELKQFFESVRQDGDEITWNLSIKVLEGMAMRKDIVSYVENQTKQYVKARERRIHLKRKYSETKYDEIEMPAQQPTEEPTKPEKSHFKKLKAILRQLEQPSVKKNKEREKHTAAFFVMRTYIAKISEALYNLDKTSKPPNFDYHPCYNYRKVATINDLPDRMIYERFDDVWVERMKRTVIDECPGFLATEKPEKIKNISPENTKLLYSAYFNHPLPADGKGKGKRKGLGKEEVAAPKAPKEKGKGKGDKSKTTGRISSQLKITTAVKEDFNPFKEKFCFNYEGSASEPDSIVSLEQHTEYALKVPEEYNYDKYVAVYSLLSEAIDTMMCAVDSFHENSVDEVVQHELQDCNIVSIPQTLADSTRKSTKETEGEGNEVDDDADAYYNFLLRANLTDNKNTEDYMIKSKVKHEIEEEPPAEPQEPSNLFKQYTRNREAILEHHDTYEDKEMQTSVIDLSKLKQISNPYLNHTRRVSIVSDKVSEYAEEEEVSDEFYILSNDAFRERQDGEAVEDCVEETVEFKEHGYEKEAEDHGGNGNYGGAGDRDSEIYDEKYEL</sequence>
<name>A0A9P0PSQ5_ACAOB</name>
<dbReference type="AlphaFoldDB" id="A0A9P0PSQ5"/>
<gene>
    <name evidence="2" type="ORF">ACAOBT_LOCUS20814</name>
</gene>
<dbReference type="Proteomes" id="UP001152888">
    <property type="component" value="Unassembled WGS sequence"/>
</dbReference>
<dbReference type="Pfam" id="PF14646">
    <property type="entry name" value="MYCBPAP"/>
    <property type="match status" value="1"/>
</dbReference>
<dbReference type="InterPro" id="IPR032707">
    <property type="entry name" value="MYCBPAP"/>
</dbReference>